<feature type="compositionally biased region" description="Polar residues" evidence="1">
    <location>
        <begin position="774"/>
        <end position="785"/>
    </location>
</feature>
<dbReference type="STRING" id="1054147.F4PTH2"/>
<gene>
    <name evidence="2" type="ORF">DFA_00719</name>
</gene>
<protein>
    <submittedName>
        <fullName evidence="2">Uncharacterized protein</fullName>
    </submittedName>
</protein>
<dbReference type="Proteomes" id="UP000007797">
    <property type="component" value="Unassembled WGS sequence"/>
</dbReference>
<dbReference type="PANTHER" id="PTHR13630">
    <property type="entry name" value="GAMMA-SECRETASE-ACTIVATING PROTEIN"/>
    <property type="match status" value="1"/>
</dbReference>
<dbReference type="PANTHER" id="PTHR13630:SF1">
    <property type="entry name" value="GAMMA-SECRETASE-ACTIVATING PROTEIN"/>
    <property type="match status" value="1"/>
</dbReference>
<reference evidence="3" key="1">
    <citation type="journal article" date="2011" name="Genome Res.">
        <title>Phylogeny-wide analysis of social amoeba genomes highlights ancient origins for complex intercellular communication.</title>
        <authorList>
            <person name="Heidel A.J."/>
            <person name="Lawal H.M."/>
            <person name="Felder M."/>
            <person name="Schilde C."/>
            <person name="Helps N.R."/>
            <person name="Tunggal B."/>
            <person name="Rivero F."/>
            <person name="John U."/>
            <person name="Schleicher M."/>
            <person name="Eichinger L."/>
            <person name="Platzer M."/>
            <person name="Noegel A.A."/>
            <person name="Schaap P."/>
            <person name="Gloeckner G."/>
        </authorList>
    </citation>
    <scope>NUCLEOTIDE SEQUENCE [LARGE SCALE GENOMIC DNA]</scope>
    <source>
        <strain evidence="3">SH3</strain>
    </source>
</reference>
<dbReference type="RefSeq" id="XP_004358704.1">
    <property type="nucleotide sequence ID" value="XM_004358647.1"/>
</dbReference>
<feature type="compositionally biased region" description="Polar residues" evidence="1">
    <location>
        <begin position="62"/>
        <end position="116"/>
    </location>
</feature>
<evidence type="ECO:0000256" key="1">
    <source>
        <dbReference type="SAM" id="MobiDB-lite"/>
    </source>
</evidence>
<feature type="region of interest" description="Disordered" evidence="1">
    <location>
        <begin position="743"/>
        <end position="785"/>
    </location>
</feature>
<dbReference type="OrthoDB" id="19866at2759"/>
<name>F4PTH2_CACFS</name>
<dbReference type="AlphaFoldDB" id="F4PTH2"/>
<evidence type="ECO:0000313" key="2">
    <source>
        <dbReference type="EMBL" id="EGG20854.1"/>
    </source>
</evidence>
<organism evidence="2 3">
    <name type="scientific">Cavenderia fasciculata</name>
    <name type="common">Slime mold</name>
    <name type="synonym">Dictyostelium fasciculatum</name>
    <dbReference type="NCBI Taxonomy" id="261658"/>
    <lineage>
        <taxon>Eukaryota</taxon>
        <taxon>Amoebozoa</taxon>
        <taxon>Evosea</taxon>
        <taxon>Eumycetozoa</taxon>
        <taxon>Dictyostelia</taxon>
        <taxon>Acytosteliales</taxon>
        <taxon>Cavenderiaceae</taxon>
        <taxon>Cavenderia</taxon>
    </lineage>
</organism>
<dbReference type="GO" id="GO:0005802">
    <property type="term" value="C:trans-Golgi network"/>
    <property type="evidence" value="ECO:0007669"/>
    <property type="project" value="TreeGrafter"/>
</dbReference>
<dbReference type="GeneID" id="14873250"/>
<evidence type="ECO:0000313" key="3">
    <source>
        <dbReference type="Proteomes" id="UP000007797"/>
    </source>
</evidence>
<feature type="region of interest" description="Disordered" evidence="1">
    <location>
        <begin position="62"/>
        <end position="151"/>
    </location>
</feature>
<dbReference type="KEGG" id="dfa:DFA_00719"/>
<dbReference type="EMBL" id="GL883010">
    <property type="protein sequence ID" value="EGG20854.1"/>
    <property type="molecule type" value="Genomic_DNA"/>
</dbReference>
<sequence length="785" mass="89165">MLKFTRAFSLEHDIIPHIPVEQLPPEAKTFIEHNATVIGMAMGVPKLHNSSAELNSLPTFTSNPMLQTLPPNFNTPPARTSYRSNFRLGSSYSGLNSPGSNQNSPHSSIRYSHQPSNGHHDDDDDNDYGNNSGLLEDDDDAEGSNNDMNNFLNSYNNQRTIAHMINLRIIGRDSKSGILVIARNARINDIQKTCIDLFDINSKKYTNVLDYSGLIISATLSSDAKKSFLIFTVQLPDSSPDPNVNRLYSSFIYEMNKRNNIFHSLEKSSTHIPVYHCLHVEQKYLHLLSIQNDECSTIRVPIQDEKSNGYSLPPKFSLKKNSFTKKFFWYQYDDINHVLYVLQYLKLRSLNAPSENLLKKWVFREGKIHQSGEFPIFLNNTTDRVSSNFPYPFTLPSPKSDQVVQNIHIVQLDKLKFSIPLASIDGGVLSIQVTRVLFDSMGNYLLIFVPGHFLQLIDCSSPEHDPSIGITLYNLPTHIKEMTSHDSSDLVSIRTRPYPTKISTSILPFYVFSKSEQNLLFDYHHGILKSISNLFQKETIAKYGLDNGADLRALHLVMMHMQDSELVLKILVNVSNEPQLISSDLLKEYILGQTYLEMKGSKLDPLYLQALPMTCSDTMDISLLRSKLKDIELTNINWQAIHQIFLGNSNSNNKMIDPKKRLRSFEVVKQEGWQKESGSVVTSFIKSFFGVDDNRPDEISSYRRYESGPLSPTKTQANSKIPIKYALDDYEEDPLVKGEADRLGQQLSQRADQHDQRALPDTCHAHWRARPPRSDQSPSQKVTAL</sequence>
<dbReference type="GO" id="GO:1902004">
    <property type="term" value="P:positive regulation of amyloid-beta formation"/>
    <property type="evidence" value="ECO:0007669"/>
    <property type="project" value="TreeGrafter"/>
</dbReference>
<proteinExistence type="predicted"/>
<keyword evidence="3" id="KW-1185">Reference proteome</keyword>
<accession>F4PTH2</accession>
<dbReference type="InterPro" id="IPR026172">
    <property type="entry name" value="GSAP_fam"/>
</dbReference>